<dbReference type="CDD" id="cd15848">
    <property type="entry name" value="SNARE_syntaxin1-like"/>
    <property type="match status" value="1"/>
</dbReference>
<dbReference type="InterPro" id="IPR010989">
    <property type="entry name" value="SNARE"/>
</dbReference>
<name>L8HHV3_ACACF</name>
<evidence type="ECO:0000256" key="3">
    <source>
        <dbReference type="ARBA" id="ARBA00022692"/>
    </source>
</evidence>
<feature type="transmembrane region" description="Helical" evidence="9">
    <location>
        <begin position="273"/>
        <end position="297"/>
    </location>
</feature>
<feature type="coiled-coil region" evidence="7">
    <location>
        <begin position="32"/>
        <end position="59"/>
    </location>
</feature>
<evidence type="ECO:0000256" key="8">
    <source>
        <dbReference type="SAM" id="MobiDB-lite"/>
    </source>
</evidence>
<feature type="compositionally biased region" description="Acidic residues" evidence="8">
    <location>
        <begin position="14"/>
        <end position="29"/>
    </location>
</feature>
<sequence length="304" mass="34388">MGDYEMKNMRSSDSDIESGGEPAADEESTAELNDFFSQVEEIKEAMAQITENIATMKGLYSKLLTATSTEDAQELRQEVGEVRSSTDKIAQQMRIKMKKMRKENDDFEKSHDNDPSLVKIRSNMHGTLVRKFLDLMQEYQAMLTKYDKKFRDKAYKEVQIVAPDASPEDIDEVLESGEEAIFQKHIMEDRKHAKAKQTLDYLKEKHNDLLALEKSITELNQLFMDMAILVETQGDLIDQIEFSVMNSKAFTEKAVVTLQETAKIVTNTRKKKVCIVITVILIILLIVVVIAVVSGVIPPLVSSG</sequence>
<evidence type="ECO:0000313" key="11">
    <source>
        <dbReference type="EMBL" id="ELR24792.1"/>
    </source>
</evidence>
<dbReference type="PROSITE" id="PS50192">
    <property type="entry name" value="T_SNARE"/>
    <property type="match status" value="1"/>
</dbReference>
<dbReference type="Gene3D" id="1.20.5.110">
    <property type="match status" value="1"/>
</dbReference>
<keyword evidence="12" id="KW-1185">Reference proteome</keyword>
<accession>L8HHV3</accession>
<dbReference type="InterPro" id="IPR000727">
    <property type="entry name" value="T_SNARE_dom"/>
</dbReference>
<dbReference type="PROSITE" id="PS00914">
    <property type="entry name" value="SYNTAXIN"/>
    <property type="match status" value="1"/>
</dbReference>
<protein>
    <submittedName>
        <fullName evidence="11">Syntaxin protein, putative</fullName>
    </submittedName>
</protein>
<gene>
    <name evidence="11" type="ORF">ACA1_174530</name>
</gene>
<dbReference type="GO" id="GO:0005484">
    <property type="term" value="F:SNAP receptor activity"/>
    <property type="evidence" value="ECO:0007669"/>
    <property type="project" value="InterPro"/>
</dbReference>
<keyword evidence="5 9" id="KW-0472">Membrane</keyword>
<dbReference type="VEuPathDB" id="AmoebaDB:ACA1_174530"/>
<dbReference type="PANTHER" id="PTHR19957:SF307">
    <property type="entry name" value="PROTEIN SSO1-RELATED"/>
    <property type="match status" value="1"/>
</dbReference>
<dbReference type="GO" id="GO:0012505">
    <property type="term" value="C:endomembrane system"/>
    <property type="evidence" value="ECO:0007669"/>
    <property type="project" value="TreeGrafter"/>
</dbReference>
<evidence type="ECO:0000256" key="6">
    <source>
        <dbReference type="RuleBase" id="RU003858"/>
    </source>
</evidence>
<dbReference type="InterPro" id="IPR045242">
    <property type="entry name" value="Syntaxin"/>
</dbReference>
<keyword evidence="7" id="KW-0175">Coiled coil</keyword>
<dbReference type="PANTHER" id="PTHR19957">
    <property type="entry name" value="SYNTAXIN"/>
    <property type="match status" value="1"/>
</dbReference>
<dbReference type="SMART" id="SM00397">
    <property type="entry name" value="t_SNARE"/>
    <property type="match status" value="1"/>
</dbReference>
<evidence type="ECO:0000256" key="5">
    <source>
        <dbReference type="ARBA" id="ARBA00023136"/>
    </source>
</evidence>
<reference evidence="11 12" key="1">
    <citation type="journal article" date="2013" name="Genome Biol.">
        <title>Genome of Acanthamoeba castellanii highlights extensive lateral gene transfer and early evolution of tyrosine kinase signaling.</title>
        <authorList>
            <person name="Clarke M."/>
            <person name="Lohan A.J."/>
            <person name="Liu B."/>
            <person name="Lagkouvardos I."/>
            <person name="Roy S."/>
            <person name="Zafar N."/>
            <person name="Bertelli C."/>
            <person name="Schilde C."/>
            <person name="Kianianmomeni A."/>
            <person name="Burglin T.R."/>
            <person name="Frech C."/>
            <person name="Turcotte B."/>
            <person name="Kopec K.O."/>
            <person name="Synnott J.M."/>
            <person name="Choo C."/>
            <person name="Paponov I."/>
            <person name="Finkler A."/>
            <person name="Soon Heng Tan C."/>
            <person name="Hutchins A.P."/>
            <person name="Weinmeier T."/>
            <person name="Rattei T."/>
            <person name="Chu J.S."/>
            <person name="Gimenez G."/>
            <person name="Irimia M."/>
            <person name="Rigden D.J."/>
            <person name="Fitzpatrick D.A."/>
            <person name="Lorenzo-Morales J."/>
            <person name="Bateman A."/>
            <person name="Chiu C.H."/>
            <person name="Tang P."/>
            <person name="Hegemann P."/>
            <person name="Fromm H."/>
            <person name="Raoult D."/>
            <person name="Greub G."/>
            <person name="Miranda-Saavedra D."/>
            <person name="Chen N."/>
            <person name="Nash P."/>
            <person name="Ginger M.L."/>
            <person name="Horn M."/>
            <person name="Schaap P."/>
            <person name="Caler L."/>
            <person name="Loftus B."/>
        </authorList>
    </citation>
    <scope>NUCLEOTIDE SEQUENCE [LARGE SCALE GENOMIC DNA]</scope>
    <source>
        <strain evidence="11 12">Neff</strain>
    </source>
</reference>
<dbReference type="OrthoDB" id="10255013at2759"/>
<dbReference type="Proteomes" id="UP000011083">
    <property type="component" value="Unassembled WGS sequence"/>
</dbReference>
<dbReference type="SUPFAM" id="SSF47661">
    <property type="entry name" value="t-snare proteins"/>
    <property type="match status" value="1"/>
</dbReference>
<feature type="compositionally biased region" description="Basic and acidic residues" evidence="8">
    <location>
        <begin position="1"/>
        <end position="13"/>
    </location>
</feature>
<dbReference type="RefSeq" id="XP_004356692.1">
    <property type="nucleotide sequence ID" value="XM_004356639.1"/>
</dbReference>
<dbReference type="Pfam" id="PF00804">
    <property type="entry name" value="Syntaxin"/>
    <property type="match status" value="1"/>
</dbReference>
<dbReference type="EMBL" id="KB007811">
    <property type="protein sequence ID" value="ELR24792.1"/>
    <property type="molecule type" value="Genomic_DNA"/>
</dbReference>
<dbReference type="STRING" id="1257118.L8HHV3"/>
<dbReference type="GO" id="GO:0005886">
    <property type="term" value="C:plasma membrane"/>
    <property type="evidence" value="ECO:0007669"/>
    <property type="project" value="TreeGrafter"/>
</dbReference>
<dbReference type="GeneID" id="14925820"/>
<dbReference type="OMA" id="RWICFIL"/>
<proteinExistence type="inferred from homology"/>
<dbReference type="GO" id="GO:0048278">
    <property type="term" value="P:vesicle docking"/>
    <property type="evidence" value="ECO:0007669"/>
    <property type="project" value="TreeGrafter"/>
</dbReference>
<organism evidence="11 12">
    <name type="scientific">Acanthamoeba castellanii (strain ATCC 30010 / Neff)</name>
    <dbReference type="NCBI Taxonomy" id="1257118"/>
    <lineage>
        <taxon>Eukaryota</taxon>
        <taxon>Amoebozoa</taxon>
        <taxon>Discosea</taxon>
        <taxon>Longamoebia</taxon>
        <taxon>Centramoebida</taxon>
        <taxon>Acanthamoebidae</taxon>
        <taxon>Acanthamoeba</taxon>
    </lineage>
</organism>
<dbReference type="GO" id="GO:0000149">
    <property type="term" value="F:SNARE binding"/>
    <property type="evidence" value="ECO:0007669"/>
    <property type="project" value="TreeGrafter"/>
</dbReference>
<comment type="similarity">
    <text evidence="2 6">Belongs to the syntaxin family.</text>
</comment>
<evidence type="ECO:0000256" key="9">
    <source>
        <dbReference type="SAM" id="Phobius"/>
    </source>
</evidence>
<evidence type="ECO:0000313" key="12">
    <source>
        <dbReference type="Proteomes" id="UP000011083"/>
    </source>
</evidence>
<dbReference type="SMART" id="SM00503">
    <property type="entry name" value="SynN"/>
    <property type="match status" value="1"/>
</dbReference>
<dbReference type="GO" id="GO:0031201">
    <property type="term" value="C:SNARE complex"/>
    <property type="evidence" value="ECO:0007669"/>
    <property type="project" value="TreeGrafter"/>
</dbReference>
<dbReference type="Gene3D" id="1.20.58.70">
    <property type="match status" value="1"/>
</dbReference>
<dbReference type="GO" id="GO:0006906">
    <property type="term" value="P:vesicle fusion"/>
    <property type="evidence" value="ECO:0007669"/>
    <property type="project" value="TreeGrafter"/>
</dbReference>
<comment type="subcellular location">
    <subcellularLocation>
        <location evidence="1">Membrane</location>
        <topology evidence="1">Single-pass type IV membrane protein</topology>
    </subcellularLocation>
</comment>
<evidence type="ECO:0000256" key="7">
    <source>
        <dbReference type="SAM" id="Coils"/>
    </source>
</evidence>
<dbReference type="GO" id="GO:0006886">
    <property type="term" value="P:intracellular protein transport"/>
    <property type="evidence" value="ECO:0007669"/>
    <property type="project" value="InterPro"/>
</dbReference>
<evidence type="ECO:0000256" key="2">
    <source>
        <dbReference type="ARBA" id="ARBA00009063"/>
    </source>
</evidence>
<evidence type="ECO:0000259" key="10">
    <source>
        <dbReference type="PROSITE" id="PS50192"/>
    </source>
</evidence>
<dbReference type="InterPro" id="IPR006012">
    <property type="entry name" value="Syntaxin/epimorphin_CS"/>
</dbReference>
<feature type="domain" description="T-SNARE coiled-coil homology" evidence="10">
    <location>
        <begin position="199"/>
        <end position="261"/>
    </location>
</feature>
<evidence type="ECO:0000256" key="1">
    <source>
        <dbReference type="ARBA" id="ARBA00004211"/>
    </source>
</evidence>
<keyword evidence="3 9" id="KW-0812">Transmembrane</keyword>
<dbReference type="GO" id="GO:0006887">
    <property type="term" value="P:exocytosis"/>
    <property type="evidence" value="ECO:0007669"/>
    <property type="project" value="TreeGrafter"/>
</dbReference>
<evidence type="ECO:0000256" key="4">
    <source>
        <dbReference type="ARBA" id="ARBA00022989"/>
    </source>
</evidence>
<keyword evidence="4 9" id="KW-1133">Transmembrane helix</keyword>
<dbReference type="InterPro" id="IPR006011">
    <property type="entry name" value="Syntaxin_N"/>
</dbReference>
<dbReference type="Pfam" id="PF05739">
    <property type="entry name" value="SNARE"/>
    <property type="match status" value="1"/>
</dbReference>
<dbReference type="AlphaFoldDB" id="L8HHV3"/>
<feature type="region of interest" description="Disordered" evidence="8">
    <location>
        <begin position="1"/>
        <end position="31"/>
    </location>
</feature>
<dbReference type="KEGG" id="acan:ACA1_174530"/>